<keyword evidence="3" id="KW-0378">Hydrolase</keyword>
<evidence type="ECO:0000256" key="2">
    <source>
        <dbReference type="ARBA" id="ARBA00022670"/>
    </source>
</evidence>
<evidence type="ECO:0000259" key="5">
    <source>
        <dbReference type="PROSITE" id="PS51767"/>
    </source>
</evidence>
<accession>A0A9Q0QXQ9</accession>
<name>A0A9Q0QXQ9_9MAGN</name>
<dbReference type="SUPFAM" id="SSF50630">
    <property type="entry name" value="Acid proteases"/>
    <property type="match status" value="1"/>
</dbReference>
<dbReference type="InterPro" id="IPR032861">
    <property type="entry name" value="TAXi_N"/>
</dbReference>
<dbReference type="Gene3D" id="2.40.70.10">
    <property type="entry name" value="Acid Proteases"/>
    <property type="match status" value="1"/>
</dbReference>
<dbReference type="Proteomes" id="UP001141806">
    <property type="component" value="Unassembled WGS sequence"/>
</dbReference>
<dbReference type="Pfam" id="PF14543">
    <property type="entry name" value="TAXi_N"/>
    <property type="match status" value="1"/>
</dbReference>
<dbReference type="PANTHER" id="PTHR47967">
    <property type="entry name" value="OS07G0603500 PROTEIN-RELATED"/>
    <property type="match status" value="1"/>
</dbReference>
<keyword evidence="7" id="KW-1185">Reference proteome</keyword>
<dbReference type="GO" id="GO:0005576">
    <property type="term" value="C:extracellular region"/>
    <property type="evidence" value="ECO:0007669"/>
    <property type="project" value="TreeGrafter"/>
</dbReference>
<proteinExistence type="inferred from homology"/>
<evidence type="ECO:0000256" key="1">
    <source>
        <dbReference type="ARBA" id="ARBA00007447"/>
    </source>
</evidence>
<dbReference type="AlphaFoldDB" id="A0A9Q0QXQ9"/>
<dbReference type="GO" id="GO:0008233">
    <property type="term" value="F:peptidase activity"/>
    <property type="evidence" value="ECO:0007669"/>
    <property type="project" value="UniProtKB-KW"/>
</dbReference>
<feature type="signal peptide" evidence="4">
    <location>
        <begin position="1"/>
        <end position="25"/>
    </location>
</feature>
<dbReference type="OrthoDB" id="2747330at2759"/>
<reference evidence="6" key="1">
    <citation type="journal article" date="2023" name="Plant J.">
        <title>The genome of the king protea, Protea cynaroides.</title>
        <authorList>
            <person name="Chang J."/>
            <person name="Duong T.A."/>
            <person name="Schoeman C."/>
            <person name="Ma X."/>
            <person name="Roodt D."/>
            <person name="Barker N."/>
            <person name="Li Z."/>
            <person name="Van de Peer Y."/>
            <person name="Mizrachi E."/>
        </authorList>
    </citation>
    <scope>NUCLEOTIDE SEQUENCE</scope>
    <source>
        <tissue evidence="6">Young leaves</tissue>
    </source>
</reference>
<evidence type="ECO:0000256" key="3">
    <source>
        <dbReference type="ARBA" id="ARBA00022801"/>
    </source>
</evidence>
<dbReference type="PANTHER" id="PTHR47967:SF47">
    <property type="entry name" value="CHLOROPLAST NUCLEOID DNA-BINDING PROTEIN-LIKE"/>
    <property type="match status" value="1"/>
</dbReference>
<dbReference type="GO" id="GO:0006508">
    <property type="term" value="P:proteolysis"/>
    <property type="evidence" value="ECO:0007669"/>
    <property type="project" value="UniProtKB-KW"/>
</dbReference>
<keyword evidence="4" id="KW-0732">Signal</keyword>
<evidence type="ECO:0000256" key="4">
    <source>
        <dbReference type="SAM" id="SignalP"/>
    </source>
</evidence>
<dbReference type="InterPro" id="IPR051708">
    <property type="entry name" value="Plant_Aspart_Prot_A1"/>
</dbReference>
<feature type="domain" description="Peptidase A1" evidence="5">
    <location>
        <begin position="74"/>
        <end position="268"/>
    </location>
</feature>
<dbReference type="EMBL" id="JAMYWD010000003">
    <property type="protein sequence ID" value="KAJ4975585.1"/>
    <property type="molecule type" value="Genomic_DNA"/>
</dbReference>
<evidence type="ECO:0000313" key="6">
    <source>
        <dbReference type="EMBL" id="KAJ4975585.1"/>
    </source>
</evidence>
<dbReference type="PROSITE" id="PS51767">
    <property type="entry name" value="PEPTIDASE_A1"/>
    <property type="match status" value="1"/>
</dbReference>
<dbReference type="InterPro" id="IPR033121">
    <property type="entry name" value="PEPTIDASE_A1"/>
</dbReference>
<evidence type="ECO:0000313" key="7">
    <source>
        <dbReference type="Proteomes" id="UP001141806"/>
    </source>
</evidence>
<feature type="chain" id="PRO_5040405669" description="Peptidase A1 domain-containing protein" evidence="4">
    <location>
        <begin position="26"/>
        <end position="268"/>
    </location>
</feature>
<comment type="similarity">
    <text evidence="1">Belongs to the peptidase A1 family.</text>
</comment>
<protein>
    <recommendedName>
        <fullName evidence="5">Peptidase A1 domain-containing protein</fullName>
    </recommendedName>
</protein>
<organism evidence="6 7">
    <name type="scientific">Protea cynaroides</name>
    <dbReference type="NCBI Taxonomy" id="273540"/>
    <lineage>
        <taxon>Eukaryota</taxon>
        <taxon>Viridiplantae</taxon>
        <taxon>Streptophyta</taxon>
        <taxon>Embryophyta</taxon>
        <taxon>Tracheophyta</taxon>
        <taxon>Spermatophyta</taxon>
        <taxon>Magnoliopsida</taxon>
        <taxon>Proteales</taxon>
        <taxon>Proteaceae</taxon>
        <taxon>Protea</taxon>
    </lineage>
</organism>
<keyword evidence="2" id="KW-0645">Protease</keyword>
<gene>
    <name evidence="6" type="ORF">NE237_000691</name>
</gene>
<dbReference type="InterPro" id="IPR021109">
    <property type="entry name" value="Peptidase_aspartic_dom_sf"/>
</dbReference>
<sequence>MDKPASFIATFTTFLTILLFTQCHARNEDHSSLVLDLTHSRASLPIPTASRGSTSKPLQKLDMLEPLTEVRDGYLISLNIGTPPQVIQVYMDTGSDLTWVPCGNLTFDCMDCDDYRSYKAMATFSPSQSSSASRDLCTSPFCIDYDLLRGSCPRPCPSFSYTYGAGGIAIGSLTRDNLRVHGILFFGCVGVTYREPIGIVGFGKGTLSFPHNLGCFKRVFLIASWHSRDLAISSKDYLQFTPMLRSPMYPNYYYICHTPILIQPEWCE</sequence>
<comment type="caution">
    <text evidence="6">The sequence shown here is derived from an EMBL/GenBank/DDBJ whole genome shotgun (WGS) entry which is preliminary data.</text>
</comment>